<dbReference type="InterPro" id="IPR003833">
    <property type="entry name" value="CT_C_D"/>
</dbReference>
<dbReference type="OrthoDB" id="84558at2157"/>
<keyword evidence="6" id="KW-1185">Reference proteome</keyword>
<dbReference type="GO" id="GO:0005524">
    <property type="term" value="F:ATP binding"/>
    <property type="evidence" value="ECO:0007669"/>
    <property type="project" value="UniProtKB-KW"/>
</dbReference>
<dbReference type="EMBL" id="AOIB01000025">
    <property type="protein sequence ID" value="ELY57125.1"/>
    <property type="molecule type" value="Genomic_DNA"/>
</dbReference>
<evidence type="ECO:0000313" key="5">
    <source>
        <dbReference type="EMBL" id="ELY57125.1"/>
    </source>
</evidence>
<dbReference type="PANTHER" id="PTHR34698">
    <property type="entry name" value="5-OXOPROLINASE SUBUNIT B"/>
    <property type="match status" value="1"/>
</dbReference>
<dbReference type="GO" id="GO:0016787">
    <property type="term" value="F:hydrolase activity"/>
    <property type="evidence" value="ECO:0007669"/>
    <property type="project" value="UniProtKB-KW"/>
</dbReference>
<feature type="domain" description="Carboxyltransferase" evidence="4">
    <location>
        <begin position="14"/>
        <end position="242"/>
    </location>
</feature>
<dbReference type="eggNOG" id="arCOG05809">
    <property type="taxonomic scope" value="Archaea"/>
</dbReference>
<evidence type="ECO:0000256" key="2">
    <source>
        <dbReference type="ARBA" id="ARBA00022801"/>
    </source>
</evidence>
<keyword evidence="3" id="KW-0067">ATP-binding</keyword>
<dbReference type="SUPFAM" id="SSF160467">
    <property type="entry name" value="PH0987 N-terminal domain-like"/>
    <property type="match status" value="1"/>
</dbReference>
<dbReference type="Gene3D" id="2.40.100.10">
    <property type="entry name" value="Cyclophilin-like"/>
    <property type="match status" value="1"/>
</dbReference>
<dbReference type="SMART" id="SM00796">
    <property type="entry name" value="AHS1"/>
    <property type="match status" value="1"/>
</dbReference>
<name>L9X601_9EURY</name>
<evidence type="ECO:0000259" key="4">
    <source>
        <dbReference type="SMART" id="SM00796"/>
    </source>
</evidence>
<proteinExistence type="predicted"/>
<dbReference type="Proteomes" id="UP000011688">
    <property type="component" value="Unassembled WGS sequence"/>
</dbReference>
<dbReference type="PANTHER" id="PTHR34698:SF2">
    <property type="entry name" value="5-OXOPROLINASE SUBUNIT B"/>
    <property type="match status" value="1"/>
</dbReference>
<dbReference type="SUPFAM" id="SSF50891">
    <property type="entry name" value="Cyclophilin-like"/>
    <property type="match status" value="1"/>
</dbReference>
<dbReference type="STRING" id="1227497.C491_11508"/>
<dbReference type="PATRIC" id="fig|1227497.3.peg.2374"/>
<protein>
    <submittedName>
        <fullName evidence="5">Allophanate hydrolase subunit 1</fullName>
    </submittedName>
</protein>
<sequence>MSDRTIAKQELPSPRYEYGGDDWVFVELDEAMSFDANFKVQAITQEIRRNSLEGVVEVAPSNASYLIQFDPAVLHPDELIDELKSLEDEIDVAEYQWEARVFDIPVFYDDPWTHETVMDFRERHQDPDSTDLEYSAEINGFDSVEAFVDHHSGAPHLVTMIGFVPGLPFCFQMVPRDEQIEVPKYEQPRTATPSRAIGFGGAFTAIYPVPGAGGYQLYGRTPVEVLDVDQELSGFEESMVLPNPGDILSFRQIDREEYDAIREAIENGTYEYNYERVEFEPQAFFEDPRDYNQRLLEVLE</sequence>
<dbReference type="Gene3D" id="3.30.1360.40">
    <property type="match status" value="1"/>
</dbReference>
<keyword evidence="1" id="KW-0547">Nucleotide-binding</keyword>
<dbReference type="RefSeq" id="WP_005556302.1">
    <property type="nucleotide sequence ID" value="NZ_AOIB01000025.1"/>
</dbReference>
<comment type="caution">
    <text evidence="5">The sequence shown here is derived from an EMBL/GenBank/DDBJ whole genome shotgun (WGS) entry which is preliminary data.</text>
</comment>
<evidence type="ECO:0000313" key="6">
    <source>
        <dbReference type="Proteomes" id="UP000011688"/>
    </source>
</evidence>
<dbReference type="InterPro" id="IPR010016">
    <property type="entry name" value="PxpB"/>
</dbReference>
<organism evidence="5 6">
    <name type="scientific">Natronococcus amylolyticus DSM 10524</name>
    <dbReference type="NCBI Taxonomy" id="1227497"/>
    <lineage>
        <taxon>Archaea</taxon>
        <taxon>Methanobacteriati</taxon>
        <taxon>Methanobacteriota</taxon>
        <taxon>Stenosarchaea group</taxon>
        <taxon>Halobacteria</taxon>
        <taxon>Halobacteriales</taxon>
        <taxon>Natrialbaceae</taxon>
        <taxon>Natronococcus</taxon>
    </lineage>
</organism>
<accession>L9X601</accession>
<reference evidence="5 6" key="1">
    <citation type="journal article" date="2014" name="PLoS Genet.">
        <title>Phylogenetically driven sequencing of extremely halophilic archaea reveals strategies for static and dynamic osmo-response.</title>
        <authorList>
            <person name="Becker E.A."/>
            <person name="Seitzer P.M."/>
            <person name="Tritt A."/>
            <person name="Larsen D."/>
            <person name="Krusor M."/>
            <person name="Yao A.I."/>
            <person name="Wu D."/>
            <person name="Madern D."/>
            <person name="Eisen J.A."/>
            <person name="Darling A.E."/>
            <person name="Facciotti M.T."/>
        </authorList>
    </citation>
    <scope>NUCLEOTIDE SEQUENCE [LARGE SCALE GENOMIC DNA]</scope>
    <source>
        <strain evidence="5 6">DSM 10524</strain>
    </source>
</reference>
<keyword evidence="2 5" id="KW-0378">Hydrolase</keyword>
<evidence type="ECO:0000256" key="3">
    <source>
        <dbReference type="ARBA" id="ARBA00022840"/>
    </source>
</evidence>
<dbReference type="AlphaFoldDB" id="L9X601"/>
<dbReference type="Pfam" id="PF02682">
    <property type="entry name" value="CT_C_D"/>
    <property type="match status" value="1"/>
</dbReference>
<gene>
    <name evidence="5" type="ORF">C491_11508</name>
</gene>
<dbReference type="InterPro" id="IPR029000">
    <property type="entry name" value="Cyclophilin-like_dom_sf"/>
</dbReference>
<evidence type="ECO:0000256" key="1">
    <source>
        <dbReference type="ARBA" id="ARBA00022741"/>
    </source>
</evidence>